<protein>
    <submittedName>
        <fullName evidence="1">Solute carrier family 40 protein</fullName>
    </submittedName>
</protein>
<gene>
    <name evidence="1" type="ORF">OWV82_007328</name>
</gene>
<dbReference type="Proteomes" id="UP001164539">
    <property type="component" value="Chromosome 4"/>
</dbReference>
<keyword evidence="2" id="KW-1185">Reference proteome</keyword>
<comment type="caution">
    <text evidence="1">The sequence shown here is derived from an EMBL/GenBank/DDBJ whole genome shotgun (WGS) entry which is preliminary data.</text>
</comment>
<evidence type="ECO:0000313" key="2">
    <source>
        <dbReference type="Proteomes" id="UP001164539"/>
    </source>
</evidence>
<name>A0ACC1Y6M0_MELAZ</name>
<evidence type="ECO:0000313" key="1">
    <source>
        <dbReference type="EMBL" id="KAJ4719332.1"/>
    </source>
</evidence>
<accession>A0ACC1Y6M0</accession>
<proteinExistence type="predicted"/>
<reference evidence="1 2" key="1">
    <citation type="journal article" date="2023" name="Science">
        <title>Complex scaffold remodeling in plant triterpene biosynthesis.</title>
        <authorList>
            <person name="De La Pena R."/>
            <person name="Hodgson H."/>
            <person name="Liu J.C."/>
            <person name="Stephenson M.J."/>
            <person name="Martin A.C."/>
            <person name="Owen C."/>
            <person name="Harkess A."/>
            <person name="Leebens-Mack J."/>
            <person name="Jimenez L.E."/>
            <person name="Osbourn A."/>
            <person name="Sattely E.S."/>
        </authorList>
    </citation>
    <scope>NUCLEOTIDE SEQUENCE [LARGE SCALE GENOMIC DNA]</scope>
    <source>
        <strain evidence="2">cv. JPN11</strain>
        <tissue evidence="1">Leaf</tissue>
    </source>
</reference>
<organism evidence="1 2">
    <name type="scientific">Melia azedarach</name>
    <name type="common">Chinaberry tree</name>
    <dbReference type="NCBI Taxonomy" id="155640"/>
    <lineage>
        <taxon>Eukaryota</taxon>
        <taxon>Viridiplantae</taxon>
        <taxon>Streptophyta</taxon>
        <taxon>Embryophyta</taxon>
        <taxon>Tracheophyta</taxon>
        <taxon>Spermatophyta</taxon>
        <taxon>Magnoliopsida</taxon>
        <taxon>eudicotyledons</taxon>
        <taxon>Gunneridae</taxon>
        <taxon>Pentapetalae</taxon>
        <taxon>rosids</taxon>
        <taxon>malvids</taxon>
        <taxon>Sapindales</taxon>
        <taxon>Meliaceae</taxon>
        <taxon>Melia</taxon>
    </lineage>
</organism>
<dbReference type="EMBL" id="CM051397">
    <property type="protein sequence ID" value="KAJ4719332.1"/>
    <property type="molecule type" value="Genomic_DNA"/>
</dbReference>
<sequence>MVMAMAISQTVSFGFFNVSVGKTSDLSRPPSSRIRYRRRWLNFDSTFPSHSFVSRCSITNTEVELDHVTADDEVHEDISAVELECSVPIVHLNSDMLQSDSLTLLTEGTYVDSLLTTIPVLSEEEQNALAATPAHPEGLYALYASCLAGNLVEQLWNFAWPSAIALLHPSLLPVAVLGFFTKFAIIIGGPLVGKLMDHSPRIPAYICLNTVQAAAQLVSAAMIIHAHTVFRTSASSVLLRPWFVVLVLAGAVERLTGVALGVAVERDWVVLLAGINRPIALAQANAILNRIDLLCEIAGASLFGILLSKYDPVTCLKFAAGAMIWSLPVMIILTWLTNKLSTGVLDRAKCSRSCRTYDGGPVPDANNIADVGIEAIKLGWKEYMQQPVLPASLAYVLLYLNVILTPGSLMTAFLTQQGLNPSIIGGFSGLCAFMGVAATFLSAYLVQRFGILKAGAVGLVLQASLLTVAVAVYWGGSLSQQSPLLFFLGLIVLSRLGHMSYDIVGAQILQTGIPSSKANLIGTTEISVASLAESVMLGVAIIASDVSHFGYLATLSVLSVVGAAWMFCRWLSNPTDEQRSLFSFDPQS</sequence>